<evidence type="ECO:0000313" key="3">
    <source>
        <dbReference type="Proteomes" id="UP000181870"/>
    </source>
</evidence>
<dbReference type="Proteomes" id="UP000181870">
    <property type="component" value="Unassembled WGS sequence"/>
</dbReference>
<dbReference type="EMBL" id="FNDO01000082">
    <property type="protein sequence ID" value="SDI85308.1"/>
    <property type="molecule type" value="Genomic_DNA"/>
</dbReference>
<name>A0A1G8NZ99_BACOV</name>
<keyword evidence="2" id="KW-0695">RNA-directed DNA polymerase</keyword>
<dbReference type="InterPro" id="IPR013597">
    <property type="entry name" value="Mat_intron_G2"/>
</dbReference>
<keyword evidence="2" id="KW-0548">Nucleotidyltransferase</keyword>
<protein>
    <submittedName>
        <fullName evidence="2">RNA-directed DNA polymerase</fullName>
    </submittedName>
</protein>
<organism evidence="2 3">
    <name type="scientific">Bacteroides ovatus</name>
    <dbReference type="NCBI Taxonomy" id="28116"/>
    <lineage>
        <taxon>Bacteria</taxon>
        <taxon>Pseudomonadati</taxon>
        <taxon>Bacteroidota</taxon>
        <taxon>Bacteroidia</taxon>
        <taxon>Bacteroidales</taxon>
        <taxon>Bacteroidaceae</taxon>
        <taxon>Bacteroides</taxon>
    </lineage>
</organism>
<dbReference type="Pfam" id="PF08388">
    <property type="entry name" value="GIIM"/>
    <property type="match status" value="1"/>
</dbReference>
<keyword evidence="2" id="KW-0808">Transferase</keyword>
<sequence>AYINDVVRGWINYYEKFGKTEFRKVMCHLNRSIAYWAKTKYKRLRRRGVISAHYWLAYIAQKEPNLFYHWQVGYVPYARQKK</sequence>
<evidence type="ECO:0000313" key="2">
    <source>
        <dbReference type="EMBL" id="SDI85308.1"/>
    </source>
</evidence>
<dbReference type="RefSeq" id="WP_305367260.1">
    <property type="nucleotide sequence ID" value="NZ_FNDO01000082.1"/>
</dbReference>
<reference evidence="3" key="1">
    <citation type="submission" date="2016-10" db="EMBL/GenBank/DDBJ databases">
        <authorList>
            <person name="Varghese N."/>
            <person name="Submissions S."/>
        </authorList>
    </citation>
    <scope>NUCLEOTIDE SEQUENCE [LARGE SCALE GENOMIC DNA]</scope>
    <source>
        <strain evidence="3">NLAE-zl-C57</strain>
    </source>
</reference>
<dbReference type="GO" id="GO:0003964">
    <property type="term" value="F:RNA-directed DNA polymerase activity"/>
    <property type="evidence" value="ECO:0007669"/>
    <property type="project" value="UniProtKB-KW"/>
</dbReference>
<dbReference type="AlphaFoldDB" id="A0A1G8NZ99"/>
<feature type="non-terminal residue" evidence="2">
    <location>
        <position position="1"/>
    </location>
</feature>
<proteinExistence type="predicted"/>
<accession>A0A1G8NZ99</accession>
<gene>
    <name evidence="2" type="ORF">SAMN05192582_108222</name>
</gene>
<feature type="domain" description="Group II intron maturase-specific" evidence="1">
    <location>
        <begin position="3"/>
        <end position="52"/>
    </location>
</feature>
<evidence type="ECO:0000259" key="1">
    <source>
        <dbReference type="Pfam" id="PF08388"/>
    </source>
</evidence>